<keyword evidence="4" id="KW-0472">Membrane</keyword>
<dbReference type="EMBL" id="JAUUCC010000134">
    <property type="protein sequence ID" value="MEE2054879.1"/>
    <property type="molecule type" value="Genomic_DNA"/>
</dbReference>
<evidence type="ECO:0000256" key="2">
    <source>
        <dbReference type="ARBA" id="ARBA00023034"/>
    </source>
</evidence>
<accession>A0ABU7L019</accession>
<protein>
    <submittedName>
        <fullName evidence="5">GPP34 family phosphoprotein</fullName>
    </submittedName>
</protein>
<comment type="subcellular location">
    <subcellularLocation>
        <location evidence="1">Golgi apparatus membrane</location>
        <topology evidence="1">Peripheral membrane protein</topology>
        <orientation evidence="1">Cytoplasmic side</orientation>
    </subcellularLocation>
</comment>
<keyword evidence="2" id="KW-0333">Golgi apparatus</keyword>
<evidence type="ECO:0000313" key="6">
    <source>
        <dbReference type="Proteomes" id="UP001348641"/>
    </source>
</evidence>
<evidence type="ECO:0000256" key="1">
    <source>
        <dbReference type="ARBA" id="ARBA00004255"/>
    </source>
</evidence>
<organism evidence="5 6">
    <name type="scientific">Nocardiopsis tropica</name>
    <dbReference type="NCBI Taxonomy" id="109330"/>
    <lineage>
        <taxon>Bacteria</taxon>
        <taxon>Bacillati</taxon>
        <taxon>Actinomycetota</taxon>
        <taxon>Actinomycetes</taxon>
        <taxon>Streptosporangiales</taxon>
        <taxon>Nocardiopsidaceae</taxon>
        <taxon>Nocardiopsis</taxon>
    </lineage>
</organism>
<name>A0ABU7L019_9ACTN</name>
<keyword evidence="3" id="KW-0446">Lipid-binding</keyword>
<dbReference type="Proteomes" id="UP001348641">
    <property type="component" value="Unassembled WGS sequence"/>
</dbReference>
<dbReference type="Gene3D" id="1.10.3630.10">
    <property type="entry name" value="yeast vps74-n-term truncation variant domain like"/>
    <property type="match status" value="1"/>
</dbReference>
<reference evidence="5 6" key="1">
    <citation type="submission" date="2023-07" db="EMBL/GenBank/DDBJ databases">
        <authorList>
            <person name="Girao M."/>
            <person name="Carvalho M.F."/>
        </authorList>
    </citation>
    <scope>NUCLEOTIDE SEQUENCE [LARGE SCALE GENOMIC DNA]</scope>
    <source>
        <strain evidence="5 6">66/93</strain>
    </source>
</reference>
<comment type="caution">
    <text evidence="5">The sequence shown here is derived from an EMBL/GenBank/DDBJ whole genome shotgun (WGS) entry which is preliminary data.</text>
</comment>
<proteinExistence type="predicted"/>
<sequence>MEPTLPQRLYLLSYDTDKNRFDPVSTAYRGHLLRAAALTELILGGLLHARDGRAERDTARTPEDPFLAQVLDGLSPHEPGHWVNAVPDREWKAENAVREQLVANGSITVDRGRVLGIFPTLEVTLEHPEEVRRLRERVHEAVRTEHTVATAPVEDVALAAIAADGDVWTVFTPQERHEHRAGFKAVHERFGAEVPGMRNAILAAVVNRRAGIA</sequence>
<evidence type="ECO:0000256" key="4">
    <source>
        <dbReference type="ARBA" id="ARBA00023136"/>
    </source>
</evidence>
<dbReference type="InterPro" id="IPR008628">
    <property type="entry name" value="GPP34-like"/>
</dbReference>
<evidence type="ECO:0000313" key="5">
    <source>
        <dbReference type="EMBL" id="MEE2054879.1"/>
    </source>
</evidence>
<dbReference type="Pfam" id="PF05719">
    <property type="entry name" value="GPP34"/>
    <property type="match status" value="1"/>
</dbReference>
<gene>
    <name evidence="5" type="ORF">Q8A49_30720</name>
</gene>
<dbReference type="RefSeq" id="WP_330161695.1">
    <property type="nucleotide sequence ID" value="NZ_BAAAJA010000028.1"/>
</dbReference>
<evidence type="ECO:0000256" key="3">
    <source>
        <dbReference type="ARBA" id="ARBA00023121"/>
    </source>
</evidence>
<dbReference type="InterPro" id="IPR038261">
    <property type="entry name" value="GPP34-like_sf"/>
</dbReference>